<protein>
    <submittedName>
        <fullName evidence="1">Uncharacterized protein</fullName>
    </submittedName>
</protein>
<organism evidence="1 2">
    <name type="scientific">Dokdonia pacifica</name>
    <dbReference type="NCBI Taxonomy" id="1627892"/>
    <lineage>
        <taxon>Bacteria</taxon>
        <taxon>Pseudomonadati</taxon>
        <taxon>Bacteroidota</taxon>
        <taxon>Flavobacteriia</taxon>
        <taxon>Flavobacteriales</taxon>
        <taxon>Flavobacteriaceae</taxon>
        <taxon>Dokdonia</taxon>
    </lineage>
</organism>
<feature type="non-terminal residue" evidence="1">
    <location>
        <position position="1"/>
    </location>
</feature>
<sequence length="338" mass="39542">VATHMKKKIVIILILFFSNILFAQKLNFGNFPTEKNNDEPIITSTLLNSLDWNKLKDFSDKNEGHFARESIRYTGDLLKTYSYVQVRYVADFEIVSFKGKVLEYNSQISNSPKQTENSYFDKNVWLEYVHTLLPNLDDSLKLTSIESKDILKGYYSLIGADSRDEYGWICEYSTVPRFTERRRGVIELLKEDRADLIKPLIKNPNLEISMYAIDAMIYHDYKTKQIIINEIIPELTKLTRELDSLKSNNFSSQKLATNPKEIGYIEKRLSKLRKETLNSEEWQFICELKEKNQEILTCKDGTGSFKIYKSCTKYLLSEIGISNIIEKYKEWKKLGYLE</sequence>
<proteinExistence type="predicted"/>
<reference evidence="1 2" key="1">
    <citation type="submission" date="2017-06" db="EMBL/GenBank/DDBJ databases">
        <authorList>
            <person name="Kim H.J."/>
            <person name="Triplett B.A."/>
        </authorList>
    </citation>
    <scope>NUCLEOTIDE SEQUENCE [LARGE SCALE GENOMIC DNA]</scope>
    <source>
        <strain evidence="1 2">DSM 25597</strain>
    </source>
</reference>
<evidence type="ECO:0000313" key="1">
    <source>
        <dbReference type="EMBL" id="SNS43588.1"/>
    </source>
</evidence>
<accession>A0A239EH34</accession>
<dbReference type="RefSeq" id="WP_218823105.1">
    <property type="nucleotide sequence ID" value="NZ_BMEP01000021.1"/>
</dbReference>
<dbReference type="Proteomes" id="UP000198379">
    <property type="component" value="Unassembled WGS sequence"/>
</dbReference>
<dbReference type="EMBL" id="FZNY01000027">
    <property type="protein sequence ID" value="SNS43588.1"/>
    <property type="molecule type" value="Genomic_DNA"/>
</dbReference>
<gene>
    <name evidence="1" type="ORF">SAMN06265376_1271</name>
</gene>
<evidence type="ECO:0000313" key="2">
    <source>
        <dbReference type="Proteomes" id="UP000198379"/>
    </source>
</evidence>
<dbReference type="AlphaFoldDB" id="A0A239EH34"/>
<name>A0A239EH34_9FLAO</name>
<keyword evidence="2" id="KW-1185">Reference proteome</keyword>